<comment type="caution">
    <text evidence="2">The sequence shown here is derived from an EMBL/GenBank/DDBJ whole genome shotgun (WGS) entry which is preliminary data.</text>
</comment>
<proteinExistence type="predicted"/>
<evidence type="ECO:0000313" key="3">
    <source>
        <dbReference type="Proteomes" id="UP000765509"/>
    </source>
</evidence>
<dbReference type="EMBL" id="AVOT02023978">
    <property type="protein sequence ID" value="MBW0514377.1"/>
    <property type="molecule type" value="Genomic_DNA"/>
</dbReference>
<gene>
    <name evidence="2" type="ORF">O181_054092</name>
</gene>
<sequence length="163" mass="18070">MKSRRSRSFSGLVGGYPGMSEGARARLGEVEDKEGEESVEEEYFGKTEVADALENAPEVPHGSNLALSSQPPVSQTERGLLKMKEQMTQFMGKLTQAVTPRDNTKAPAFKIPSMKAPNSFDGTQAHKLRGFIQSCQLFFQNYPANFFSDRKTFYSNSFLTGRA</sequence>
<protein>
    <submittedName>
        <fullName evidence="2">Uncharacterized protein</fullName>
    </submittedName>
</protein>
<evidence type="ECO:0000256" key="1">
    <source>
        <dbReference type="SAM" id="MobiDB-lite"/>
    </source>
</evidence>
<dbReference type="AlphaFoldDB" id="A0A9Q3HS63"/>
<feature type="region of interest" description="Disordered" evidence="1">
    <location>
        <begin position="57"/>
        <end position="76"/>
    </location>
</feature>
<feature type="region of interest" description="Disordered" evidence="1">
    <location>
        <begin position="1"/>
        <end position="41"/>
    </location>
</feature>
<feature type="compositionally biased region" description="Acidic residues" evidence="1">
    <location>
        <begin position="31"/>
        <end position="41"/>
    </location>
</feature>
<organism evidence="2 3">
    <name type="scientific">Austropuccinia psidii MF-1</name>
    <dbReference type="NCBI Taxonomy" id="1389203"/>
    <lineage>
        <taxon>Eukaryota</taxon>
        <taxon>Fungi</taxon>
        <taxon>Dikarya</taxon>
        <taxon>Basidiomycota</taxon>
        <taxon>Pucciniomycotina</taxon>
        <taxon>Pucciniomycetes</taxon>
        <taxon>Pucciniales</taxon>
        <taxon>Sphaerophragmiaceae</taxon>
        <taxon>Austropuccinia</taxon>
    </lineage>
</organism>
<name>A0A9Q3HS63_9BASI</name>
<feature type="compositionally biased region" description="Polar residues" evidence="1">
    <location>
        <begin position="65"/>
        <end position="76"/>
    </location>
</feature>
<reference evidence="2" key="1">
    <citation type="submission" date="2021-03" db="EMBL/GenBank/DDBJ databases">
        <title>Draft genome sequence of rust myrtle Austropuccinia psidii MF-1, a brazilian biotype.</title>
        <authorList>
            <person name="Quecine M.C."/>
            <person name="Pachon D.M.R."/>
            <person name="Bonatelli M.L."/>
            <person name="Correr F.H."/>
            <person name="Franceschini L.M."/>
            <person name="Leite T.F."/>
            <person name="Margarido G.R.A."/>
            <person name="Almeida C.A."/>
            <person name="Ferrarezi J.A."/>
            <person name="Labate C.A."/>
        </authorList>
    </citation>
    <scope>NUCLEOTIDE SEQUENCE</scope>
    <source>
        <strain evidence="2">MF-1</strain>
    </source>
</reference>
<dbReference type="Proteomes" id="UP000765509">
    <property type="component" value="Unassembled WGS sequence"/>
</dbReference>
<evidence type="ECO:0000313" key="2">
    <source>
        <dbReference type="EMBL" id="MBW0514377.1"/>
    </source>
</evidence>
<keyword evidence="3" id="KW-1185">Reference proteome</keyword>
<accession>A0A9Q3HS63</accession>